<name>A0A4V6RXH1_9BACL</name>
<dbReference type="Proteomes" id="UP000310636">
    <property type="component" value="Unassembled WGS sequence"/>
</dbReference>
<evidence type="ECO:0000313" key="2">
    <source>
        <dbReference type="EMBL" id="THF75498.1"/>
    </source>
</evidence>
<keyword evidence="3" id="KW-1185">Reference proteome</keyword>
<dbReference type="GO" id="GO:0006355">
    <property type="term" value="P:regulation of DNA-templated transcription"/>
    <property type="evidence" value="ECO:0007669"/>
    <property type="project" value="InterPro"/>
</dbReference>
<feature type="domain" description="UbiC transcription regulator-associated" evidence="1">
    <location>
        <begin position="10"/>
        <end position="142"/>
    </location>
</feature>
<gene>
    <name evidence="2" type="ORF">E6C55_21880</name>
</gene>
<evidence type="ECO:0000313" key="3">
    <source>
        <dbReference type="Proteomes" id="UP000310636"/>
    </source>
</evidence>
<dbReference type="InterPro" id="IPR011663">
    <property type="entry name" value="UTRA"/>
</dbReference>
<accession>A0A4V6RXH1</accession>
<dbReference type="Gene3D" id="3.40.1410.10">
    <property type="entry name" value="Chorismate lyase-like"/>
    <property type="match status" value="1"/>
</dbReference>
<dbReference type="OrthoDB" id="457376at2"/>
<dbReference type="SMART" id="SM00866">
    <property type="entry name" value="UTRA"/>
    <property type="match status" value="1"/>
</dbReference>
<protein>
    <submittedName>
        <fullName evidence="2">UTRA domain-containing protein</fullName>
    </submittedName>
</protein>
<dbReference type="SUPFAM" id="SSF64288">
    <property type="entry name" value="Chorismate lyase-like"/>
    <property type="match status" value="1"/>
</dbReference>
<dbReference type="AlphaFoldDB" id="A0A4V6RXH1"/>
<sequence length="197" mass="22160">MQRHSWRRLRRRRVPSSSCALTEEGTPQRLLFGQRCIRIERLYRLDGEPYIYYTHDLTDRAGDVRDSELVEQSLYGWLEERGAAIASCRDELSVSLAPPAAALAALGLPEGTPLLKRTRYSYGPDGAAVEYGKGFYATDKHLYVIQYDVWAACPARCTSCPLRRRPGGMRPLNQVAVRRLGTGPFASAPFANVNFHI</sequence>
<comment type="caution">
    <text evidence="2">The sequence shown here is derived from an EMBL/GenBank/DDBJ whole genome shotgun (WGS) entry which is preliminary data.</text>
</comment>
<reference evidence="2 3" key="1">
    <citation type="submission" date="2019-04" db="EMBL/GenBank/DDBJ databases">
        <title>Cohnella sp. nov. isolated from preserved vegetables.</title>
        <authorList>
            <person name="Lin S.-Y."/>
            <person name="Hung M.-H."/>
            <person name="Young C.-C."/>
        </authorList>
    </citation>
    <scope>NUCLEOTIDE SEQUENCE [LARGE SCALE GENOMIC DNA]</scope>
    <source>
        <strain evidence="2 3">CC-MHH1044</strain>
    </source>
</reference>
<dbReference type="GO" id="GO:0003677">
    <property type="term" value="F:DNA binding"/>
    <property type="evidence" value="ECO:0007669"/>
    <property type="project" value="InterPro"/>
</dbReference>
<dbReference type="Pfam" id="PF07702">
    <property type="entry name" value="UTRA"/>
    <property type="match status" value="1"/>
</dbReference>
<proteinExistence type="predicted"/>
<organism evidence="2 3">
    <name type="scientific">Cohnella fermenti</name>
    <dbReference type="NCBI Taxonomy" id="2565925"/>
    <lineage>
        <taxon>Bacteria</taxon>
        <taxon>Bacillati</taxon>
        <taxon>Bacillota</taxon>
        <taxon>Bacilli</taxon>
        <taxon>Bacillales</taxon>
        <taxon>Paenibacillaceae</taxon>
        <taxon>Cohnella</taxon>
    </lineage>
</organism>
<dbReference type="InterPro" id="IPR028978">
    <property type="entry name" value="Chorismate_lyase_/UTRA_dom_sf"/>
</dbReference>
<dbReference type="EMBL" id="SSOB01000031">
    <property type="protein sequence ID" value="THF75498.1"/>
    <property type="molecule type" value="Genomic_DNA"/>
</dbReference>
<evidence type="ECO:0000259" key="1">
    <source>
        <dbReference type="SMART" id="SM00866"/>
    </source>
</evidence>